<proteinExistence type="predicted"/>
<name>A0AAD5YFX0_9APHY</name>
<dbReference type="EMBL" id="JANAWD010000077">
    <property type="protein sequence ID" value="KAJ3487998.1"/>
    <property type="molecule type" value="Genomic_DNA"/>
</dbReference>
<gene>
    <name evidence="2" type="ORF">NLI96_g3149</name>
</gene>
<comment type="caution">
    <text evidence="2">The sequence shown here is derived from an EMBL/GenBank/DDBJ whole genome shotgun (WGS) entry which is preliminary data.</text>
</comment>
<feature type="compositionally biased region" description="Polar residues" evidence="1">
    <location>
        <begin position="1050"/>
        <end position="1060"/>
    </location>
</feature>
<reference evidence="2" key="1">
    <citation type="submission" date="2022-07" db="EMBL/GenBank/DDBJ databases">
        <title>Genome Sequence of Physisporinus lineatus.</title>
        <authorList>
            <person name="Buettner E."/>
        </authorList>
    </citation>
    <scope>NUCLEOTIDE SEQUENCE</scope>
    <source>
        <strain evidence="2">VT162</strain>
    </source>
</reference>
<dbReference type="PANTHER" id="PTHR33099:SF7">
    <property type="entry name" value="MYND-TYPE DOMAIN-CONTAINING PROTEIN"/>
    <property type="match status" value="1"/>
</dbReference>
<sequence length="1060" mass="118579">MTEVVDSDDDTHSMLSESGNLDICKELEAALQTKLQLSGQHVFYNRSSSVPNPILQLPHLGTIGLPLSSSFAEFIIKSQTSSPFVRNRPTDNIMAYGGNYSSWEVDPNDIEFIQPQWPAFVDNTMKDVCRALGVNITKSRPLCKLRKLAILGTGDSPVNIGSVIPAVPVKQSLFNPYKSSAAPANAFARMMIVLPSEYQGGDSYFDYSDLTTTVQVDATGLINTTVIAWYTGVHHEIKPLQTGYMPYLLYDLIHTTSGPLPTPPNNDIFRGSIARALRLWKRVYELMAPEKIVYLLHHRYDEANLKGSALKDDEGARVAELARVARDLGFHLGLAHVVYHVSAYIPDWDRTGSEEIADADIRFDNLVDMEGNEISPYLSVDCDSHGKCETIPADIEGELDSGPCIKQKDADSVERWYHRAVLVIWPEENDFKVRYGENFPSACAALERRTSEQPSDKYNRLVEFLFTHISESPVEVVIAICHTALRWRDPVLWSRAVSSPHFWKQGKPALSLEDLSKGISTLDFSETSESIDTAFRSSPNTSGRIYFLKAVDNCLVQQPDHQPLSAWRQSRVEETLEDLRKPTDMDVDWVVSSAISVGGRTQLKKCIVPQLLAKCSFKSLVAFATRMRSLPEDELRLDSRNEIVSLLMTSAVSKANFSRTINQSSSSSNSRKSQPLHSNNLAAAKYCLNACMDLDCLDLLSRVFTKVANVKDLQHQDAKDHAQEVMVPFLIYGYPLLCQKSEQIWQECALKVAKVAVPLYLECVAGRQATKEEIHTLIQVTIWAEKEFIAARIVPRFQQKGVPAKNQLFLADELDSNPGSLDLSSVPDLRSVIISLARAYSKHAPYDSCEGLIDGVQTCHRLRAPEARKTFIDRVVAGFVPSREKLQNMRWGRQREPEYFPCVLPLAEFAHKGGFIAELAPLFQAILSKWAKYKLRGGPEQDTLCHKVLEFLRSTEIDDTKLDLGKIGSEEQRHLETLLAKYAEKVASCTDEDVLKRFLGSQYREIVNALRVKRVNERSADTPTGAPGSSRQNADNDLPGPPPNKKRRIVSSTTDIIDLT</sequence>
<accession>A0AAD5YFX0</accession>
<feature type="region of interest" description="Disordered" evidence="1">
    <location>
        <begin position="1017"/>
        <end position="1060"/>
    </location>
</feature>
<evidence type="ECO:0000256" key="1">
    <source>
        <dbReference type="SAM" id="MobiDB-lite"/>
    </source>
</evidence>
<dbReference type="AlphaFoldDB" id="A0AAD5YFX0"/>
<evidence type="ECO:0000313" key="3">
    <source>
        <dbReference type="Proteomes" id="UP001212997"/>
    </source>
</evidence>
<protein>
    <submittedName>
        <fullName evidence="2">Uncharacterized protein</fullName>
    </submittedName>
</protein>
<dbReference type="Proteomes" id="UP001212997">
    <property type="component" value="Unassembled WGS sequence"/>
</dbReference>
<keyword evidence="3" id="KW-1185">Reference proteome</keyword>
<organism evidence="2 3">
    <name type="scientific">Meripilus lineatus</name>
    <dbReference type="NCBI Taxonomy" id="2056292"/>
    <lineage>
        <taxon>Eukaryota</taxon>
        <taxon>Fungi</taxon>
        <taxon>Dikarya</taxon>
        <taxon>Basidiomycota</taxon>
        <taxon>Agaricomycotina</taxon>
        <taxon>Agaricomycetes</taxon>
        <taxon>Polyporales</taxon>
        <taxon>Meripilaceae</taxon>
        <taxon>Meripilus</taxon>
    </lineage>
</organism>
<dbReference type="PANTHER" id="PTHR33099">
    <property type="entry name" value="FE2OG DIOXYGENASE DOMAIN-CONTAINING PROTEIN"/>
    <property type="match status" value="1"/>
</dbReference>
<evidence type="ECO:0000313" key="2">
    <source>
        <dbReference type="EMBL" id="KAJ3487998.1"/>
    </source>
</evidence>